<evidence type="ECO:0000256" key="1">
    <source>
        <dbReference type="ARBA" id="ARBA00004613"/>
    </source>
</evidence>
<accession>A0AA47ME21</accession>
<dbReference type="Gene3D" id="2.10.90.10">
    <property type="entry name" value="Cystine-knot cytokines"/>
    <property type="match status" value="1"/>
</dbReference>
<dbReference type="GO" id="GO:0005615">
    <property type="term" value="C:extracellular space"/>
    <property type="evidence" value="ECO:0007669"/>
    <property type="project" value="TreeGrafter"/>
</dbReference>
<keyword evidence="13" id="KW-1185">Reference proteome</keyword>
<feature type="domain" description="TGF-beta family profile" evidence="11">
    <location>
        <begin position="288"/>
        <end position="420"/>
    </location>
</feature>
<evidence type="ECO:0000256" key="5">
    <source>
        <dbReference type="ARBA" id="ARBA00023030"/>
    </source>
</evidence>
<dbReference type="EMBL" id="JAOPHQ010004635">
    <property type="protein sequence ID" value="KAK0138415.1"/>
    <property type="molecule type" value="Genomic_DNA"/>
</dbReference>
<dbReference type="PROSITE" id="PS51362">
    <property type="entry name" value="TGF_BETA_2"/>
    <property type="match status" value="1"/>
</dbReference>
<evidence type="ECO:0000313" key="12">
    <source>
        <dbReference type="EMBL" id="KAK0138415.1"/>
    </source>
</evidence>
<dbReference type="GO" id="GO:0008083">
    <property type="term" value="F:growth factor activity"/>
    <property type="evidence" value="ECO:0007669"/>
    <property type="project" value="UniProtKB-KW"/>
</dbReference>
<keyword evidence="6" id="KW-1015">Disulfide bond</keyword>
<evidence type="ECO:0000256" key="2">
    <source>
        <dbReference type="ARBA" id="ARBA00006656"/>
    </source>
</evidence>
<keyword evidence="5 8" id="KW-0339">Growth factor</keyword>
<dbReference type="SUPFAM" id="SSF57501">
    <property type="entry name" value="Cystine-knot cytokines"/>
    <property type="match status" value="1"/>
</dbReference>
<evidence type="ECO:0000256" key="4">
    <source>
        <dbReference type="ARBA" id="ARBA00022729"/>
    </source>
</evidence>
<dbReference type="Proteomes" id="UP001174136">
    <property type="component" value="Unassembled WGS sequence"/>
</dbReference>
<dbReference type="PANTHER" id="PTHR11848:SF19">
    <property type="entry name" value="GROWTH_DIFFERENTIATION FACTOR 9"/>
    <property type="match status" value="1"/>
</dbReference>
<evidence type="ECO:0000256" key="3">
    <source>
        <dbReference type="ARBA" id="ARBA00022525"/>
    </source>
</evidence>
<protein>
    <submittedName>
        <fullName evidence="12">Growth/differentiation factor 9</fullName>
    </submittedName>
</protein>
<feature type="chain" id="PRO_5041271167" evidence="10">
    <location>
        <begin position="30"/>
        <end position="420"/>
    </location>
</feature>
<evidence type="ECO:0000256" key="10">
    <source>
        <dbReference type="SAM" id="SignalP"/>
    </source>
</evidence>
<dbReference type="InterPro" id="IPR017948">
    <property type="entry name" value="TGFb_CS"/>
</dbReference>
<organism evidence="12 13">
    <name type="scientific">Merluccius polli</name>
    <name type="common">Benguela hake</name>
    <name type="synonym">Merluccius cadenati</name>
    <dbReference type="NCBI Taxonomy" id="89951"/>
    <lineage>
        <taxon>Eukaryota</taxon>
        <taxon>Metazoa</taxon>
        <taxon>Chordata</taxon>
        <taxon>Craniata</taxon>
        <taxon>Vertebrata</taxon>
        <taxon>Euteleostomi</taxon>
        <taxon>Actinopterygii</taxon>
        <taxon>Neopterygii</taxon>
        <taxon>Teleostei</taxon>
        <taxon>Neoteleostei</taxon>
        <taxon>Acanthomorphata</taxon>
        <taxon>Zeiogadaria</taxon>
        <taxon>Gadariae</taxon>
        <taxon>Gadiformes</taxon>
        <taxon>Gadoidei</taxon>
        <taxon>Merlucciidae</taxon>
        <taxon>Merluccius</taxon>
    </lineage>
</organism>
<feature type="signal peptide" evidence="10">
    <location>
        <begin position="1"/>
        <end position="29"/>
    </location>
</feature>
<comment type="caution">
    <text evidence="12">The sequence shown here is derived from an EMBL/GenBank/DDBJ whole genome shotgun (WGS) entry which is preliminary data.</text>
</comment>
<dbReference type="FunFam" id="2.10.90.10:FF:000012">
    <property type="entry name" value="Growth/differentiation factor 9 (Predicted)"/>
    <property type="match status" value="1"/>
</dbReference>
<reference evidence="12" key="1">
    <citation type="journal article" date="2023" name="Front. Mar. Sci.">
        <title>A new Merluccius polli reference genome to investigate the effects of global change in West African waters.</title>
        <authorList>
            <person name="Mateo J.L."/>
            <person name="Blanco-Fernandez C."/>
            <person name="Garcia-Vazquez E."/>
            <person name="Machado-Schiaffino G."/>
        </authorList>
    </citation>
    <scope>NUCLEOTIDE SEQUENCE</scope>
    <source>
        <strain evidence="12">C29</strain>
        <tissue evidence="12">Fin</tissue>
    </source>
</reference>
<dbReference type="GO" id="GO:0005125">
    <property type="term" value="F:cytokine activity"/>
    <property type="evidence" value="ECO:0007669"/>
    <property type="project" value="TreeGrafter"/>
</dbReference>
<feature type="compositionally biased region" description="Polar residues" evidence="9">
    <location>
        <begin position="250"/>
        <end position="261"/>
    </location>
</feature>
<dbReference type="SMART" id="SM00204">
    <property type="entry name" value="TGFB"/>
    <property type="match status" value="1"/>
</dbReference>
<dbReference type="InterPro" id="IPR015615">
    <property type="entry name" value="TGF-beta-rel"/>
</dbReference>
<dbReference type="InterPro" id="IPR001839">
    <property type="entry name" value="TGF-b_C"/>
</dbReference>
<dbReference type="PANTHER" id="PTHR11848">
    <property type="entry name" value="TGF-BETA FAMILY"/>
    <property type="match status" value="1"/>
</dbReference>
<keyword evidence="4 10" id="KW-0732">Signal</keyword>
<dbReference type="PROSITE" id="PS00250">
    <property type="entry name" value="TGF_BETA_1"/>
    <property type="match status" value="1"/>
</dbReference>
<evidence type="ECO:0000256" key="8">
    <source>
        <dbReference type="RuleBase" id="RU000354"/>
    </source>
</evidence>
<name>A0AA47ME21_MERPO</name>
<dbReference type="Pfam" id="PF00019">
    <property type="entry name" value="TGF_beta"/>
    <property type="match status" value="1"/>
</dbReference>
<evidence type="ECO:0000256" key="7">
    <source>
        <dbReference type="ARBA" id="ARBA00023180"/>
    </source>
</evidence>
<sequence>MGTQTLTSTTVLYHYFNAVLLLHVVVCQCQPGSPLCPQYPYESILAPLWKALSDHGETRWGAGLKPSVKPDRMYVKYMTQVYKRSPRVHRSLDSSDLYNTLRLMKPLDKCLYQRNEMSMQELSYSLDRVGDTERLLKSVLLYSFDDDLAASSNSVCYLNIKEQEYANQCSFCPGTHYQVNFTVHHPKNWVEVDITSLLLPLFKVHKRTVNLLINLTCSEGQWPVGAGGPTASLFRPRSPPLLLYLNNTSKSMQSPGSSVAGQRSPMEEPPTLAERRAFKSQQVLRRKRKRRASLKTKQASLDLNLPELRPSSEFPTSDCALYDFKVRFSQLKYDHWIVYPPKYNPRYCRGICPSPMGFIYGSPVHTIVQNFIYEKLDTTVPQPACIPSHYSPLSVLIFEKDGSYVYKELDDMVATRCTCR</sequence>
<evidence type="ECO:0000256" key="9">
    <source>
        <dbReference type="SAM" id="MobiDB-lite"/>
    </source>
</evidence>
<proteinExistence type="inferred from homology"/>
<gene>
    <name evidence="12" type="primary">Gdf9</name>
    <name evidence="12" type="ORF">N1851_025259</name>
</gene>
<evidence type="ECO:0000256" key="6">
    <source>
        <dbReference type="ARBA" id="ARBA00023157"/>
    </source>
</evidence>
<comment type="subcellular location">
    <subcellularLocation>
        <location evidence="1">Secreted</location>
    </subcellularLocation>
</comment>
<feature type="region of interest" description="Disordered" evidence="9">
    <location>
        <begin position="250"/>
        <end position="274"/>
    </location>
</feature>
<keyword evidence="7" id="KW-0325">Glycoprotein</keyword>
<comment type="similarity">
    <text evidence="2 8">Belongs to the TGF-beta family.</text>
</comment>
<evidence type="ECO:0000313" key="13">
    <source>
        <dbReference type="Proteomes" id="UP001174136"/>
    </source>
</evidence>
<dbReference type="AlphaFoldDB" id="A0AA47ME21"/>
<keyword evidence="3" id="KW-0964">Secreted</keyword>
<evidence type="ECO:0000259" key="11">
    <source>
        <dbReference type="PROSITE" id="PS51362"/>
    </source>
</evidence>
<dbReference type="InterPro" id="IPR029034">
    <property type="entry name" value="Cystine-knot_cytokine"/>
</dbReference>